<evidence type="ECO:0000313" key="3">
    <source>
        <dbReference type="EMBL" id="KAJ6837698.1"/>
    </source>
</evidence>
<reference evidence="3" key="2">
    <citation type="submission" date="2023-04" db="EMBL/GenBank/DDBJ databases">
        <authorList>
            <person name="Bruccoleri R.E."/>
            <person name="Oakeley E.J."/>
            <person name="Faust A.-M."/>
            <person name="Dessus-Babus S."/>
            <person name="Altorfer M."/>
            <person name="Burckhardt D."/>
            <person name="Oertli M."/>
            <person name="Naumann U."/>
            <person name="Petersen F."/>
            <person name="Wong J."/>
        </authorList>
    </citation>
    <scope>NUCLEOTIDE SEQUENCE</scope>
    <source>
        <strain evidence="3">GSM-AAB239-AS_SAM_17_03QT</strain>
        <tissue evidence="3">Leaf</tissue>
    </source>
</reference>
<dbReference type="PANTHER" id="PTHR33390:SF1">
    <property type="entry name" value="STRESS UP-REGULATED NOD 19 PROTEIN"/>
    <property type="match status" value="1"/>
</dbReference>
<sequence>MQHSQLWTVLAAVLLLTTVVHASRDPERVDRSIKSSVFLSPPFFLREGSVENKYYYDIPFPRGHIALKSFNAEVVDEMGFSIPLHETYLHHWVVERYYGPKGTQVDRSSSKFISGRNAGVCNYTLGQYFGLGSETRKTSTWVPGPYAIEIGNPTKIPSGYEERWFLNVHAIDTRGVKDKSGCTECKCSLYNVTKDEYGRSLGNNYIGGLRCCYDQTQCQLRKGFKGGNVRKLYLRYTVKWVEWDETMVPVKVYIFDATDNGRNDRYSCKVEYQVDPCDEQGFGNGGCLDVKKTKVAIPQGGDIVYGVAHQHAGGVGAALYGQDGRLLCSSIPTYGDGDEVGNEAGYIVGMSSCYPKPGSAQVSDGELLTVVSNYSNTRLHTGVMGLFYIFVAEPIPQQNLVLPLAQTQDKSIMHILSSSPWVAEGMNYWWAFVLVGGIMAVVIVISYRRKNDGQGYQTL</sequence>
<protein>
    <recommendedName>
        <fullName evidence="5">Stress up-regulated Nod 19</fullName>
    </recommendedName>
</protein>
<dbReference type="AlphaFoldDB" id="A0AAX6HAL6"/>
<evidence type="ECO:0000313" key="4">
    <source>
        <dbReference type="Proteomes" id="UP001140949"/>
    </source>
</evidence>
<keyword evidence="1" id="KW-0472">Membrane</keyword>
<evidence type="ECO:0000256" key="2">
    <source>
        <dbReference type="SAM" id="SignalP"/>
    </source>
</evidence>
<feature type="signal peptide" evidence="2">
    <location>
        <begin position="1"/>
        <end position="22"/>
    </location>
</feature>
<name>A0AAX6HAL6_IRIPA</name>
<comment type="caution">
    <text evidence="3">The sequence shown here is derived from an EMBL/GenBank/DDBJ whole genome shotgun (WGS) entry which is preliminary data.</text>
</comment>
<evidence type="ECO:0008006" key="5">
    <source>
        <dbReference type="Google" id="ProtNLM"/>
    </source>
</evidence>
<dbReference type="InterPro" id="IPR011692">
    <property type="entry name" value="Stress_up-reg_Nod19"/>
</dbReference>
<accession>A0AAX6HAL6</accession>
<feature type="chain" id="PRO_5043478229" description="Stress up-regulated Nod 19" evidence="2">
    <location>
        <begin position="23"/>
        <end position="459"/>
    </location>
</feature>
<evidence type="ECO:0000256" key="1">
    <source>
        <dbReference type="SAM" id="Phobius"/>
    </source>
</evidence>
<keyword evidence="4" id="KW-1185">Reference proteome</keyword>
<gene>
    <name evidence="3" type="ORF">M6B38_119380</name>
</gene>
<dbReference type="Proteomes" id="UP001140949">
    <property type="component" value="Unassembled WGS sequence"/>
</dbReference>
<feature type="transmembrane region" description="Helical" evidence="1">
    <location>
        <begin position="428"/>
        <end position="447"/>
    </location>
</feature>
<proteinExistence type="predicted"/>
<keyword evidence="2" id="KW-0732">Signal</keyword>
<keyword evidence="1" id="KW-0812">Transmembrane</keyword>
<dbReference type="EMBL" id="JANAVB010011248">
    <property type="protein sequence ID" value="KAJ6837698.1"/>
    <property type="molecule type" value="Genomic_DNA"/>
</dbReference>
<reference evidence="3" key="1">
    <citation type="journal article" date="2023" name="GigaByte">
        <title>Genome assembly of the bearded iris, Iris pallida Lam.</title>
        <authorList>
            <person name="Bruccoleri R.E."/>
            <person name="Oakeley E.J."/>
            <person name="Faust A.M.E."/>
            <person name="Altorfer M."/>
            <person name="Dessus-Babus S."/>
            <person name="Burckhardt D."/>
            <person name="Oertli M."/>
            <person name="Naumann U."/>
            <person name="Petersen F."/>
            <person name="Wong J."/>
        </authorList>
    </citation>
    <scope>NUCLEOTIDE SEQUENCE</scope>
    <source>
        <strain evidence="3">GSM-AAB239-AS_SAM_17_03QT</strain>
    </source>
</reference>
<dbReference type="PANTHER" id="PTHR33390">
    <property type="entry name" value="STRESS UP-REGULATED NOD 19 PROTEIN"/>
    <property type="match status" value="1"/>
</dbReference>
<keyword evidence="1" id="KW-1133">Transmembrane helix</keyword>
<organism evidence="3 4">
    <name type="scientific">Iris pallida</name>
    <name type="common">Sweet iris</name>
    <dbReference type="NCBI Taxonomy" id="29817"/>
    <lineage>
        <taxon>Eukaryota</taxon>
        <taxon>Viridiplantae</taxon>
        <taxon>Streptophyta</taxon>
        <taxon>Embryophyta</taxon>
        <taxon>Tracheophyta</taxon>
        <taxon>Spermatophyta</taxon>
        <taxon>Magnoliopsida</taxon>
        <taxon>Liliopsida</taxon>
        <taxon>Asparagales</taxon>
        <taxon>Iridaceae</taxon>
        <taxon>Iridoideae</taxon>
        <taxon>Irideae</taxon>
        <taxon>Iris</taxon>
    </lineage>
</organism>
<dbReference type="Pfam" id="PF07712">
    <property type="entry name" value="SURNod19"/>
    <property type="match status" value="1"/>
</dbReference>